<keyword evidence="4 5" id="KW-0862">Zinc</keyword>
<evidence type="ECO:0000256" key="5">
    <source>
        <dbReference type="HAMAP-Rule" id="MF_00213"/>
    </source>
</evidence>
<dbReference type="GO" id="GO:0051604">
    <property type="term" value="P:protein maturation"/>
    <property type="evidence" value="ECO:0007669"/>
    <property type="project" value="InterPro"/>
</dbReference>
<evidence type="ECO:0000256" key="4">
    <source>
        <dbReference type="ARBA" id="ARBA00022833"/>
    </source>
</evidence>
<keyword evidence="2 5" id="KW-0533">Nickel</keyword>
<evidence type="ECO:0000256" key="3">
    <source>
        <dbReference type="ARBA" id="ARBA00022723"/>
    </source>
</evidence>
<feature type="binding site" evidence="5">
    <location>
        <position position="2"/>
    </location>
    <ligand>
        <name>Ni(2+)</name>
        <dbReference type="ChEBI" id="CHEBI:49786"/>
    </ligand>
</feature>
<proteinExistence type="inferred from homology"/>
<dbReference type="AlphaFoldDB" id="A0A6G8QA64"/>
<dbReference type="RefSeq" id="WP_166176617.1">
    <property type="nucleotide sequence ID" value="NZ_CP045119.1"/>
</dbReference>
<protein>
    <recommendedName>
        <fullName evidence="5">Hydrogenase maturation factor HypA</fullName>
    </recommendedName>
</protein>
<dbReference type="PANTHER" id="PTHR34535">
    <property type="entry name" value="HYDROGENASE MATURATION FACTOR HYPA"/>
    <property type="match status" value="1"/>
</dbReference>
<dbReference type="PIRSF" id="PIRSF004761">
    <property type="entry name" value="Hydrgn_mat_HypA"/>
    <property type="match status" value="1"/>
</dbReference>
<gene>
    <name evidence="5" type="primary">hypA</name>
    <name evidence="6" type="ORF">GBA63_12605</name>
</gene>
<evidence type="ECO:0000256" key="2">
    <source>
        <dbReference type="ARBA" id="ARBA00022596"/>
    </source>
</evidence>
<evidence type="ECO:0000313" key="7">
    <source>
        <dbReference type="Proteomes" id="UP000501452"/>
    </source>
</evidence>
<keyword evidence="3 5" id="KW-0479">Metal-binding</keyword>
<keyword evidence="7" id="KW-1185">Reference proteome</keyword>
<reference evidence="6 7" key="1">
    <citation type="submission" date="2019-10" db="EMBL/GenBank/DDBJ databases">
        <title>Rubrobacter sp nov SCSIO 52090 isolated from a deep-sea sediment in the South China Sea.</title>
        <authorList>
            <person name="Chen R.W."/>
        </authorList>
    </citation>
    <scope>NUCLEOTIDE SEQUENCE [LARGE SCALE GENOMIC DNA]</scope>
    <source>
        <strain evidence="6 7">SCSIO 52909</strain>
    </source>
</reference>
<sequence>MHELAIAGHVVDIAARHAEGRKVTKVYLKVGHLRQVVPSALTFSFDLVAQGTTIEGATLILEEVPATGRCRECGAESALKTFPFQCEACGASSLEITQGEELYVESLEMEGQEDEKLIAEG</sequence>
<name>A0A6G8QA64_9ACTN</name>
<organism evidence="6 7">
    <name type="scientific">Rubrobacter tropicus</name>
    <dbReference type="NCBI Taxonomy" id="2653851"/>
    <lineage>
        <taxon>Bacteria</taxon>
        <taxon>Bacillati</taxon>
        <taxon>Actinomycetota</taxon>
        <taxon>Rubrobacteria</taxon>
        <taxon>Rubrobacterales</taxon>
        <taxon>Rubrobacteraceae</taxon>
        <taxon>Rubrobacter</taxon>
    </lineage>
</organism>
<accession>A0A6G8QA64</accession>
<dbReference type="InterPro" id="IPR000688">
    <property type="entry name" value="HypA/HybF"/>
</dbReference>
<dbReference type="Gene3D" id="3.30.2320.80">
    <property type="match status" value="1"/>
</dbReference>
<dbReference type="Proteomes" id="UP000501452">
    <property type="component" value="Chromosome"/>
</dbReference>
<dbReference type="GO" id="GO:0008270">
    <property type="term" value="F:zinc ion binding"/>
    <property type="evidence" value="ECO:0007669"/>
    <property type="project" value="UniProtKB-UniRule"/>
</dbReference>
<comment type="similarity">
    <text evidence="1 5">Belongs to the HypA/HybF family.</text>
</comment>
<dbReference type="InterPro" id="IPR020538">
    <property type="entry name" value="Hydgase_Ni_incorp_HypA/HybF_CS"/>
</dbReference>
<feature type="binding site" evidence="5">
    <location>
        <position position="73"/>
    </location>
    <ligand>
        <name>Zn(2+)</name>
        <dbReference type="ChEBI" id="CHEBI:29105"/>
    </ligand>
</feature>
<dbReference type="EMBL" id="CP045119">
    <property type="protein sequence ID" value="QIN83384.1"/>
    <property type="molecule type" value="Genomic_DNA"/>
</dbReference>
<evidence type="ECO:0000256" key="1">
    <source>
        <dbReference type="ARBA" id="ARBA00010748"/>
    </source>
</evidence>
<evidence type="ECO:0000313" key="6">
    <source>
        <dbReference type="EMBL" id="QIN83384.1"/>
    </source>
</evidence>
<dbReference type="PANTHER" id="PTHR34535:SF3">
    <property type="entry name" value="HYDROGENASE MATURATION FACTOR HYPA"/>
    <property type="match status" value="1"/>
</dbReference>
<feature type="binding site" evidence="5">
    <location>
        <position position="70"/>
    </location>
    <ligand>
        <name>Zn(2+)</name>
        <dbReference type="ChEBI" id="CHEBI:29105"/>
    </ligand>
</feature>
<dbReference type="HAMAP" id="MF_00213">
    <property type="entry name" value="HypA_HybF"/>
    <property type="match status" value="1"/>
</dbReference>
<feature type="binding site" evidence="5">
    <location>
        <position position="86"/>
    </location>
    <ligand>
        <name>Zn(2+)</name>
        <dbReference type="ChEBI" id="CHEBI:29105"/>
    </ligand>
</feature>
<comment type="function">
    <text evidence="5">Involved in the maturation of [NiFe] hydrogenases. Required for nickel insertion into the metal center of the hydrogenase.</text>
</comment>
<dbReference type="PROSITE" id="PS01249">
    <property type="entry name" value="HYPA"/>
    <property type="match status" value="1"/>
</dbReference>
<dbReference type="KEGG" id="rub:GBA63_12605"/>
<dbReference type="Pfam" id="PF01155">
    <property type="entry name" value="HypA"/>
    <property type="match status" value="1"/>
</dbReference>
<feature type="binding site" evidence="5">
    <location>
        <position position="89"/>
    </location>
    <ligand>
        <name>Zn(2+)</name>
        <dbReference type="ChEBI" id="CHEBI:29105"/>
    </ligand>
</feature>
<dbReference type="GO" id="GO:0016151">
    <property type="term" value="F:nickel cation binding"/>
    <property type="evidence" value="ECO:0007669"/>
    <property type="project" value="UniProtKB-UniRule"/>
</dbReference>